<dbReference type="Gene3D" id="1.10.287.130">
    <property type="match status" value="1"/>
</dbReference>
<dbReference type="PANTHER" id="PTHR43065">
    <property type="entry name" value="SENSOR HISTIDINE KINASE"/>
    <property type="match status" value="1"/>
</dbReference>
<dbReference type="SMART" id="SM00387">
    <property type="entry name" value="HATPase_c"/>
    <property type="match status" value="1"/>
</dbReference>
<name>A0A090DDS8_MESPL</name>
<keyword evidence="4" id="KW-1003">Cell membrane</keyword>
<keyword evidence="14 18" id="KW-0472">Membrane</keyword>
<dbReference type="AlphaFoldDB" id="A0A090DDS8"/>
<keyword evidence="11" id="KW-0067">ATP-binding</keyword>
<evidence type="ECO:0000313" key="20">
    <source>
        <dbReference type="EMBL" id="CDX13685.1"/>
    </source>
</evidence>
<evidence type="ECO:0000256" key="10">
    <source>
        <dbReference type="ARBA" id="ARBA00022777"/>
    </source>
</evidence>
<evidence type="ECO:0000256" key="17">
    <source>
        <dbReference type="SAM" id="Coils"/>
    </source>
</evidence>
<dbReference type="PANTHER" id="PTHR43065:SF46">
    <property type="entry name" value="C4-DICARBOXYLATE TRANSPORT SENSOR PROTEIN DCTB"/>
    <property type="match status" value="1"/>
</dbReference>
<keyword evidence="5" id="KW-0997">Cell inner membrane</keyword>
<evidence type="ECO:0000256" key="16">
    <source>
        <dbReference type="ARBA" id="ARBA00073143"/>
    </source>
</evidence>
<evidence type="ECO:0000313" key="21">
    <source>
        <dbReference type="Proteomes" id="UP000045285"/>
    </source>
</evidence>
<evidence type="ECO:0000256" key="14">
    <source>
        <dbReference type="ARBA" id="ARBA00023136"/>
    </source>
</evidence>
<reference evidence="21" key="1">
    <citation type="submission" date="2014-08" db="EMBL/GenBank/DDBJ databases">
        <authorList>
            <person name="Moulin L."/>
        </authorList>
    </citation>
    <scope>NUCLEOTIDE SEQUENCE [LARGE SCALE GENOMIC DNA]</scope>
</reference>
<evidence type="ECO:0000256" key="4">
    <source>
        <dbReference type="ARBA" id="ARBA00022475"/>
    </source>
</evidence>
<dbReference type="SMART" id="SM00388">
    <property type="entry name" value="HisKA"/>
    <property type="match status" value="1"/>
</dbReference>
<dbReference type="InterPro" id="IPR036097">
    <property type="entry name" value="HisK_dim/P_sf"/>
</dbReference>
<organism evidence="20 21">
    <name type="scientific">Mesorhizobium plurifarium</name>
    <dbReference type="NCBI Taxonomy" id="69974"/>
    <lineage>
        <taxon>Bacteria</taxon>
        <taxon>Pseudomonadati</taxon>
        <taxon>Pseudomonadota</taxon>
        <taxon>Alphaproteobacteria</taxon>
        <taxon>Hyphomicrobiales</taxon>
        <taxon>Phyllobacteriaceae</taxon>
        <taxon>Mesorhizobium</taxon>
    </lineage>
</organism>
<evidence type="ECO:0000256" key="1">
    <source>
        <dbReference type="ARBA" id="ARBA00000085"/>
    </source>
</evidence>
<dbReference type="FunFam" id="1.10.287.130:FF:000049">
    <property type="entry name" value="C4-dicarboxylate transport sensor protein DctB"/>
    <property type="match status" value="1"/>
</dbReference>
<evidence type="ECO:0000256" key="6">
    <source>
        <dbReference type="ARBA" id="ARBA00022553"/>
    </source>
</evidence>
<dbReference type="InterPro" id="IPR017055">
    <property type="entry name" value="Sig_transdc_His_kinase_DctB"/>
</dbReference>
<gene>
    <name evidence="20" type="primary">dctB</name>
    <name evidence="20" type="ORF">MPL3356_150017</name>
</gene>
<evidence type="ECO:0000256" key="15">
    <source>
        <dbReference type="ARBA" id="ARBA00059004"/>
    </source>
</evidence>
<keyword evidence="10" id="KW-0418">Kinase</keyword>
<keyword evidence="8 18" id="KW-0812">Transmembrane</keyword>
<dbReference type="CDD" id="cd00075">
    <property type="entry name" value="HATPase"/>
    <property type="match status" value="1"/>
</dbReference>
<comment type="function">
    <text evidence="15">Member of the two-component regulatory system DctB/DctD involved in the transport of C4-dicarboxylates. DctB functions as a membrane-associated protein kinase that phosphorylates DctD in response to environmental signals.</text>
</comment>
<proteinExistence type="predicted"/>
<dbReference type="Gene3D" id="6.10.250.3020">
    <property type="match status" value="1"/>
</dbReference>
<dbReference type="Proteomes" id="UP000045285">
    <property type="component" value="Unassembled WGS sequence"/>
</dbReference>
<evidence type="ECO:0000256" key="18">
    <source>
        <dbReference type="SAM" id="Phobius"/>
    </source>
</evidence>
<dbReference type="Gene3D" id="3.30.565.10">
    <property type="entry name" value="Histidine kinase-like ATPase, C-terminal domain"/>
    <property type="match status" value="1"/>
</dbReference>
<dbReference type="Pfam" id="PF02518">
    <property type="entry name" value="HATPase_c"/>
    <property type="match status" value="1"/>
</dbReference>
<evidence type="ECO:0000256" key="13">
    <source>
        <dbReference type="ARBA" id="ARBA00023012"/>
    </source>
</evidence>
<feature type="transmembrane region" description="Helical" evidence="18">
    <location>
        <begin position="327"/>
        <end position="345"/>
    </location>
</feature>
<dbReference type="EMBL" id="CCMZ01000007">
    <property type="protein sequence ID" value="CDX13685.1"/>
    <property type="molecule type" value="Genomic_DNA"/>
</dbReference>
<keyword evidence="6" id="KW-0597">Phosphoprotein</keyword>
<feature type="coiled-coil region" evidence="17">
    <location>
        <begin position="361"/>
        <end position="409"/>
    </location>
</feature>
<dbReference type="GO" id="GO:0005524">
    <property type="term" value="F:ATP binding"/>
    <property type="evidence" value="ECO:0007669"/>
    <property type="project" value="UniProtKB-KW"/>
</dbReference>
<dbReference type="InterPro" id="IPR003661">
    <property type="entry name" value="HisK_dim/P_dom"/>
</dbReference>
<keyword evidence="17" id="KW-0175">Coiled coil</keyword>
<dbReference type="SUPFAM" id="SSF47384">
    <property type="entry name" value="Homodimeric domain of signal transducing histidine kinase"/>
    <property type="match status" value="1"/>
</dbReference>
<keyword evidence="12 18" id="KW-1133">Transmembrane helix</keyword>
<dbReference type="InterPro" id="IPR029151">
    <property type="entry name" value="Sensor-like_sf"/>
</dbReference>
<evidence type="ECO:0000256" key="3">
    <source>
        <dbReference type="ARBA" id="ARBA00012438"/>
    </source>
</evidence>
<accession>A0A090DDS8</accession>
<dbReference type="SUPFAM" id="SSF103190">
    <property type="entry name" value="Sensory domain-like"/>
    <property type="match status" value="1"/>
</dbReference>
<keyword evidence="7 20" id="KW-0808">Transferase</keyword>
<dbReference type="InterPro" id="IPR004358">
    <property type="entry name" value="Sig_transdc_His_kin-like_C"/>
</dbReference>
<evidence type="ECO:0000256" key="12">
    <source>
        <dbReference type="ARBA" id="ARBA00022989"/>
    </source>
</evidence>
<keyword evidence="21" id="KW-1185">Reference proteome</keyword>
<dbReference type="InterPro" id="IPR005467">
    <property type="entry name" value="His_kinase_dom"/>
</dbReference>
<dbReference type="Gene3D" id="1.20.5.170">
    <property type="match status" value="1"/>
</dbReference>
<dbReference type="InterPro" id="IPR003594">
    <property type="entry name" value="HATPase_dom"/>
</dbReference>
<dbReference type="InterPro" id="IPR036890">
    <property type="entry name" value="HATPase_C_sf"/>
</dbReference>
<dbReference type="PRINTS" id="PR00344">
    <property type="entry name" value="BCTRLSENSOR"/>
</dbReference>
<evidence type="ECO:0000256" key="8">
    <source>
        <dbReference type="ARBA" id="ARBA00022692"/>
    </source>
</evidence>
<sequence length="630" mass="67827">MCENMHRCGMLQRPAAALAPTPELLAGRARRAWLLFTAAVLAIIAAALYGAGLYGRSTEIEALATQGRTDANLKVALLRAVLENPRALPLLLSEDQQVHDALSERSPASIDVLNRKLEGLVSGTKASVLYVTGTDGLAIASSNWREPVSFVGNDYGFRAYFSGAMETGTAEYFALGNVSKRPGLYISRRVDGASGPLGVVVVKMEFDQLESDWREANRPAYVSDAHGVVLITSVPSWRFLTTEPLSRPVLADIRANQQFGDAPLVPLPITKPQPLSSGVALVHAITPGGSDAEYLRLPTAVPSTPWRLDYLVPAEAPVAAAQREMRLLALGVLVPLIAFAAYLLWRRQSGQMRIAAEQAARAELERRVVERTQDLSRARDRLQAEIIDHRSTEAKLQVMQQELVQANRLATLGQVAAGVAHEINQPVATIRAYADNARVFLERKQSASAEENLDAIAALTERIGTITEELKAFARKGRTAAEPIELRGVIEGAVVLLRSRFAGRLDALAITLPPPALKVMGNRLRLEQVLINLLQNALEALDGRDDARVEVSAAETAEDVALVVSDNGPGIPPAILKSLFTPFNTSKEKGLGLGLVIAKDIVADYGGRIEVSSSGQGTRFTIHLSKAAAA</sequence>
<dbReference type="SUPFAM" id="SSF55874">
    <property type="entry name" value="ATPase domain of HSP90 chaperone/DNA topoisomerase II/histidine kinase"/>
    <property type="match status" value="1"/>
</dbReference>
<protein>
    <recommendedName>
        <fullName evidence="16">C4-dicarboxylate transport sensor protein DctB</fullName>
        <ecNumber evidence="3">2.7.13.3</ecNumber>
    </recommendedName>
</protein>
<dbReference type="GO" id="GO:0005886">
    <property type="term" value="C:plasma membrane"/>
    <property type="evidence" value="ECO:0007669"/>
    <property type="project" value="UniProtKB-SubCell"/>
</dbReference>
<dbReference type="CDD" id="cd00082">
    <property type="entry name" value="HisKA"/>
    <property type="match status" value="1"/>
</dbReference>
<dbReference type="PROSITE" id="PS50109">
    <property type="entry name" value="HIS_KIN"/>
    <property type="match status" value="1"/>
</dbReference>
<dbReference type="EC" id="2.7.13.3" evidence="3"/>
<comment type="subcellular location">
    <subcellularLocation>
        <location evidence="2">Cell inner membrane</location>
        <topology evidence="2">Multi-pass membrane protein</topology>
    </subcellularLocation>
</comment>
<dbReference type="STRING" id="69974.MPLDJ20_20540"/>
<evidence type="ECO:0000256" key="5">
    <source>
        <dbReference type="ARBA" id="ARBA00022519"/>
    </source>
</evidence>
<feature type="domain" description="Histidine kinase" evidence="19">
    <location>
        <begin position="418"/>
        <end position="628"/>
    </location>
</feature>
<evidence type="ECO:0000256" key="9">
    <source>
        <dbReference type="ARBA" id="ARBA00022741"/>
    </source>
</evidence>
<dbReference type="GO" id="GO:0000155">
    <property type="term" value="F:phosphorelay sensor kinase activity"/>
    <property type="evidence" value="ECO:0007669"/>
    <property type="project" value="InterPro"/>
</dbReference>
<dbReference type="Pfam" id="PF00512">
    <property type="entry name" value="HisKA"/>
    <property type="match status" value="1"/>
</dbReference>
<dbReference type="PIRSF" id="PIRSF036431">
    <property type="entry name" value="STHK_DctB"/>
    <property type="match status" value="1"/>
</dbReference>
<evidence type="ECO:0000259" key="19">
    <source>
        <dbReference type="PROSITE" id="PS50109"/>
    </source>
</evidence>
<evidence type="ECO:0000256" key="7">
    <source>
        <dbReference type="ARBA" id="ARBA00022679"/>
    </source>
</evidence>
<dbReference type="Gene3D" id="3.30.450.20">
    <property type="entry name" value="PAS domain"/>
    <property type="match status" value="2"/>
</dbReference>
<comment type="catalytic activity">
    <reaction evidence="1">
        <text>ATP + protein L-histidine = ADP + protein N-phospho-L-histidine.</text>
        <dbReference type="EC" id="2.7.13.3"/>
    </reaction>
</comment>
<keyword evidence="9" id="KW-0547">Nucleotide-binding</keyword>
<feature type="transmembrane region" description="Helical" evidence="18">
    <location>
        <begin position="32"/>
        <end position="54"/>
    </location>
</feature>
<evidence type="ECO:0000256" key="2">
    <source>
        <dbReference type="ARBA" id="ARBA00004429"/>
    </source>
</evidence>
<keyword evidence="13" id="KW-0902">Two-component regulatory system</keyword>
<evidence type="ECO:0000256" key="11">
    <source>
        <dbReference type="ARBA" id="ARBA00022840"/>
    </source>
</evidence>